<dbReference type="Gene3D" id="3.30.470.20">
    <property type="entry name" value="ATP-grasp fold, B domain"/>
    <property type="match status" value="1"/>
</dbReference>
<evidence type="ECO:0000256" key="8">
    <source>
        <dbReference type="ARBA" id="ARBA00038345"/>
    </source>
</evidence>
<evidence type="ECO:0000256" key="2">
    <source>
        <dbReference type="ARBA" id="ARBA00005174"/>
    </source>
</evidence>
<evidence type="ECO:0000256" key="5">
    <source>
        <dbReference type="ARBA" id="ARBA00022741"/>
    </source>
</evidence>
<evidence type="ECO:0000313" key="13">
    <source>
        <dbReference type="EMBL" id="AOJ74627.1"/>
    </source>
</evidence>
<accession>A0A1B4LBT3</accession>
<dbReference type="GO" id="GO:0006189">
    <property type="term" value="P:'de novo' IMP biosynthetic process"/>
    <property type="evidence" value="ECO:0007669"/>
    <property type="project" value="UniProtKB-UniPathway"/>
</dbReference>
<dbReference type="PANTHER" id="PTHR43472:SF1">
    <property type="entry name" value="PHOSPHORIBOSYLAMINE--GLYCINE LIGASE, CHLOROPLASTIC"/>
    <property type="match status" value="1"/>
</dbReference>
<dbReference type="InterPro" id="IPR011054">
    <property type="entry name" value="Rudment_hybrid_motif"/>
</dbReference>
<evidence type="ECO:0000256" key="6">
    <source>
        <dbReference type="ARBA" id="ARBA00022755"/>
    </source>
</evidence>
<dbReference type="PANTHER" id="PTHR43472">
    <property type="entry name" value="PHOSPHORIBOSYLAMINE--GLYCINE LIGASE"/>
    <property type="match status" value="1"/>
</dbReference>
<gene>
    <name evidence="13" type="ORF">WJ35_05790</name>
</gene>
<dbReference type="Pfam" id="PF02843">
    <property type="entry name" value="GARS_C"/>
    <property type="match status" value="1"/>
</dbReference>
<evidence type="ECO:0000256" key="1">
    <source>
        <dbReference type="ARBA" id="ARBA00001936"/>
    </source>
</evidence>
<keyword evidence="4" id="KW-0436">Ligase</keyword>
<evidence type="ECO:0000313" key="14">
    <source>
        <dbReference type="Proteomes" id="UP000243680"/>
    </source>
</evidence>
<dbReference type="InterPro" id="IPR011761">
    <property type="entry name" value="ATP-grasp"/>
</dbReference>
<protein>
    <recommendedName>
        <fullName evidence="3">phosphoribosylamine--glycine ligase</fullName>
        <ecNumber evidence="3">6.3.4.13</ecNumber>
    </recommendedName>
    <alternativeName>
        <fullName evidence="9">Glycinamide ribonucleotide synthetase</fullName>
    </alternativeName>
    <alternativeName>
        <fullName evidence="10">Phosphoribosylglycinamide synthetase</fullName>
    </alternativeName>
</protein>
<keyword evidence="7 11" id="KW-0067">ATP-binding</keyword>
<dbReference type="InterPro" id="IPR037123">
    <property type="entry name" value="PRibGlycinamide_synth_C_sf"/>
</dbReference>
<name>A0A1B4LBT3_9BURK</name>
<evidence type="ECO:0000256" key="10">
    <source>
        <dbReference type="ARBA" id="ARBA00042864"/>
    </source>
</evidence>
<proteinExistence type="inferred from homology"/>
<dbReference type="GO" id="GO:0046872">
    <property type="term" value="F:metal ion binding"/>
    <property type="evidence" value="ECO:0007669"/>
    <property type="project" value="InterPro"/>
</dbReference>
<dbReference type="Proteomes" id="UP000243680">
    <property type="component" value="Chromosome 1"/>
</dbReference>
<dbReference type="GO" id="GO:0004637">
    <property type="term" value="F:phosphoribosylamine-glycine ligase activity"/>
    <property type="evidence" value="ECO:0007669"/>
    <property type="project" value="UniProtKB-EC"/>
</dbReference>
<comment type="cofactor">
    <cofactor evidence="1">
        <name>Mn(2+)</name>
        <dbReference type="ChEBI" id="CHEBI:29035"/>
    </cofactor>
</comment>
<dbReference type="AlphaFoldDB" id="A0A1B4LBT3"/>
<sequence>MRILAIDVGSNCLDWLMRCQEWGHQVLWYDKPRPDGTDRHAGEGIVPKIRNYDELRRKWLGWADLIYTPDNVSYLEMLEPYRRIGYPIYGCNLAAVEWELDREAGQKVMEECGMRIIPGKTFHDYDSAIAYVKKQGKAFVSKPSGDGERAMSYVADSAADMVYMLGRWNKIDKYRSAARKDGFILQEKISGIEMAVGGFFGPDGWSRGWVENWENKKLMNGDLGVNTGEMGTTVRVVRQSKLADEVLKPATEHLKRIGYVGYVDVNCMIPTDGKGPYPLEWTMRDGWPIRHNLTALIEGDPAQWMADKIQGRDTLKIRMDEVCISVLMALPDFPYSKITNKELCGIPIYGAEDMEHLHFSEVMMGTAPREVNGKVVDLPGPVTAGDYVLIATGTGETITGARRSAYSAIKKVKIPNSPFYRTDIGVGRLKKQLPDLQQMGYAKGLSY</sequence>
<evidence type="ECO:0000256" key="9">
    <source>
        <dbReference type="ARBA" id="ARBA00042242"/>
    </source>
</evidence>
<feature type="domain" description="ATP-grasp" evidence="12">
    <location>
        <begin position="106"/>
        <end position="310"/>
    </location>
</feature>
<evidence type="ECO:0000256" key="7">
    <source>
        <dbReference type="ARBA" id="ARBA00022840"/>
    </source>
</evidence>
<dbReference type="InterPro" id="IPR020561">
    <property type="entry name" value="PRibGlycinamid_synth_ATP-grasp"/>
</dbReference>
<dbReference type="Pfam" id="PF01071">
    <property type="entry name" value="GARS_A"/>
    <property type="match status" value="1"/>
</dbReference>
<evidence type="ECO:0000259" key="12">
    <source>
        <dbReference type="PROSITE" id="PS50975"/>
    </source>
</evidence>
<comment type="similarity">
    <text evidence="8">Belongs to the GARS family.</text>
</comment>
<dbReference type="PROSITE" id="PS50975">
    <property type="entry name" value="ATP_GRASP"/>
    <property type="match status" value="1"/>
</dbReference>
<dbReference type="Gene3D" id="3.90.600.10">
    <property type="entry name" value="Phosphoribosylglycinamide synthetase, C-terminal domain"/>
    <property type="match status" value="1"/>
</dbReference>
<dbReference type="UniPathway" id="UPA00074">
    <property type="reaction ID" value="UER00125"/>
</dbReference>
<dbReference type="RefSeq" id="WP_059734037.1">
    <property type="nucleotide sequence ID" value="NZ_CP013420.1"/>
</dbReference>
<evidence type="ECO:0000256" key="4">
    <source>
        <dbReference type="ARBA" id="ARBA00022598"/>
    </source>
</evidence>
<dbReference type="InterPro" id="IPR020560">
    <property type="entry name" value="PRibGlycinamide_synth_C-dom"/>
</dbReference>
<dbReference type="GO" id="GO:0009113">
    <property type="term" value="P:purine nucleobase biosynthetic process"/>
    <property type="evidence" value="ECO:0007669"/>
    <property type="project" value="InterPro"/>
</dbReference>
<evidence type="ECO:0000256" key="3">
    <source>
        <dbReference type="ARBA" id="ARBA00013255"/>
    </source>
</evidence>
<dbReference type="SUPFAM" id="SSF51246">
    <property type="entry name" value="Rudiment single hybrid motif"/>
    <property type="match status" value="1"/>
</dbReference>
<dbReference type="EMBL" id="CP013420">
    <property type="protein sequence ID" value="AOJ74627.1"/>
    <property type="molecule type" value="Genomic_DNA"/>
</dbReference>
<dbReference type="SMART" id="SM01210">
    <property type="entry name" value="GARS_C"/>
    <property type="match status" value="1"/>
</dbReference>
<dbReference type="EC" id="6.3.4.13" evidence="3"/>
<keyword evidence="6" id="KW-0658">Purine biosynthesis</keyword>
<keyword evidence="5 11" id="KW-0547">Nucleotide-binding</keyword>
<reference evidence="13 14" key="1">
    <citation type="submission" date="2015-12" db="EMBL/GenBank/DDBJ databases">
        <title>Diversity of Burkholderia near neighbor genomes.</title>
        <authorList>
            <person name="Sahl J."/>
            <person name="Wagner D."/>
            <person name="Keim P."/>
        </authorList>
    </citation>
    <scope>NUCLEOTIDE SEQUENCE [LARGE SCALE GENOMIC DNA]</scope>
    <source>
        <strain evidence="13 14">MSMB0783</strain>
    </source>
</reference>
<dbReference type="InterPro" id="IPR000115">
    <property type="entry name" value="PRibGlycinamide_synth"/>
</dbReference>
<dbReference type="GO" id="GO:0005524">
    <property type="term" value="F:ATP binding"/>
    <property type="evidence" value="ECO:0007669"/>
    <property type="project" value="UniProtKB-UniRule"/>
</dbReference>
<evidence type="ECO:0000256" key="11">
    <source>
        <dbReference type="PROSITE-ProRule" id="PRU00409"/>
    </source>
</evidence>
<organism evidence="13 14">
    <name type="scientific">Burkholderia ubonensis</name>
    <dbReference type="NCBI Taxonomy" id="101571"/>
    <lineage>
        <taxon>Bacteria</taxon>
        <taxon>Pseudomonadati</taxon>
        <taxon>Pseudomonadota</taxon>
        <taxon>Betaproteobacteria</taxon>
        <taxon>Burkholderiales</taxon>
        <taxon>Burkholderiaceae</taxon>
        <taxon>Burkholderia</taxon>
        <taxon>Burkholderia cepacia complex</taxon>
    </lineage>
</organism>
<comment type="pathway">
    <text evidence="2">Purine metabolism; IMP biosynthesis via de novo pathway; N(1)-(5-phospho-D-ribosyl)glycinamide from 5-phospho-alpha-D-ribose 1-diphosphate: step 2/2.</text>
</comment>
<dbReference type="SUPFAM" id="SSF56059">
    <property type="entry name" value="Glutathione synthetase ATP-binding domain-like"/>
    <property type="match status" value="1"/>
</dbReference>